<dbReference type="EMBL" id="JBHRSJ010000036">
    <property type="protein sequence ID" value="MFC2974826.1"/>
    <property type="molecule type" value="Genomic_DNA"/>
</dbReference>
<dbReference type="Proteomes" id="UP001595457">
    <property type="component" value="Unassembled WGS sequence"/>
</dbReference>
<protein>
    <submittedName>
        <fullName evidence="1">Uncharacterized protein</fullName>
    </submittedName>
</protein>
<sequence length="69" mass="7512">MPSQFHSLQGEVVALRCAVAALLGALPPEARQRVWPTFERMLELMRDQLPPAAKESLDRTATSIAAVAP</sequence>
<accession>A0ABV7B106</accession>
<evidence type="ECO:0000313" key="2">
    <source>
        <dbReference type="Proteomes" id="UP001595457"/>
    </source>
</evidence>
<name>A0ABV7B106_9GAMM</name>
<gene>
    <name evidence="1" type="ORF">ACFOJE_21780</name>
</gene>
<evidence type="ECO:0000313" key="1">
    <source>
        <dbReference type="EMBL" id="MFC2974826.1"/>
    </source>
</evidence>
<reference evidence="2" key="1">
    <citation type="journal article" date="2019" name="Int. J. Syst. Evol. Microbiol.">
        <title>The Global Catalogue of Microorganisms (GCM) 10K type strain sequencing project: providing services to taxonomists for standard genome sequencing and annotation.</title>
        <authorList>
            <consortium name="The Broad Institute Genomics Platform"/>
            <consortium name="The Broad Institute Genome Sequencing Center for Infectious Disease"/>
            <person name="Wu L."/>
            <person name="Ma J."/>
        </authorList>
    </citation>
    <scope>NUCLEOTIDE SEQUENCE [LARGE SCALE GENOMIC DNA]</scope>
    <source>
        <strain evidence="2">KCTC 62195</strain>
    </source>
</reference>
<keyword evidence="2" id="KW-1185">Reference proteome</keyword>
<organism evidence="1 2">
    <name type="scientific">Azotobacter bryophylli</name>
    <dbReference type="NCBI Taxonomy" id="1986537"/>
    <lineage>
        <taxon>Bacteria</taxon>
        <taxon>Pseudomonadati</taxon>
        <taxon>Pseudomonadota</taxon>
        <taxon>Gammaproteobacteria</taxon>
        <taxon>Pseudomonadales</taxon>
        <taxon>Pseudomonadaceae</taxon>
        <taxon>Azotobacter</taxon>
    </lineage>
</organism>
<dbReference type="RefSeq" id="WP_377817124.1">
    <property type="nucleotide sequence ID" value="NZ_JBHRSJ010000036.1"/>
</dbReference>
<proteinExistence type="predicted"/>
<comment type="caution">
    <text evidence="1">The sequence shown here is derived from an EMBL/GenBank/DDBJ whole genome shotgun (WGS) entry which is preliminary data.</text>
</comment>